<evidence type="ECO:0000259" key="4">
    <source>
        <dbReference type="SMART" id="SM00990"/>
    </source>
</evidence>
<dbReference type="GO" id="GO:0016788">
    <property type="term" value="F:hydrolase activity, acting on ester bonds"/>
    <property type="evidence" value="ECO:0007669"/>
    <property type="project" value="InterPro"/>
</dbReference>
<comment type="cofactor">
    <cofactor evidence="1">
        <name>Mg(2+)</name>
        <dbReference type="ChEBI" id="CHEBI:18420"/>
    </cofactor>
</comment>
<keyword evidence="2" id="KW-0540">Nuclease</keyword>
<protein>
    <submittedName>
        <fullName evidence="5">Nuclease</fullName>
    </submittedName>
</protein>
<dbReference type="RefSeq" id="WP_087017924.1">
    <property type="nucleotide sequence ID" value="NZ_NHOC01000003.1"/>
</dbReference>
<dbReference type="GO" id="GO:0004518">
    <property type="term" value="F:nuclease activity"/>
    <property type="evidence" value="ECO:0007669"/>
    <property type="project" value="UniProtKB-KW"/>
</dbReference>
<evidence type="ECO:0000256" key="2">
    <source>
        <dbReference type="ARBA" id="ARBA00022722"/>
    </source>
</evidence>
<dbReference type="EMBL" id="NHOC01000003">
    <property type="protein sequence ID" value="OUM21159.1"/>
    <property type="molecule type" value="Genomic_DNA"/>
</dbReference>
<evidence type="ECO:0000313" key="5">
    <source>
        <dbReference type="EMBL" id="OUM21159.1"/>
    </source>
</evidence>
<dbReference type="Gene3D" id="3.40.1350.10">
    <property type="match status" value="1"/>
</dbReference>
<keyword evidence="6" id="KW-1185">Reference proteome</keyword>
<accession>A0A252F5V6</accession>
<dbReference type="OrthoDB" id="6706702at2"/>
<gene>
    <name evidence="5" type="ORF">CBW42_03745</name>
</gene>
<comment type="caution">
    <text evidence="5">The sequence shown here is derived from an EMBL/GenBank/DDBJ whole genome shotgun (WGS) entry which is preliminary data.</text>
</comment>
<feature type="domain" description="VRR-NUC" evidence="4">
    <location>
        <begin position="1"/>
        <end position="81"/>
    </location>
</feature>
<evidence type="ECO:0000313" key="6">
    <source>
        <dbReference type="Proteomes" id="UP000194903"/>
    </source>
</evidence>
<sequence>MRESKIERALVNAVRKQGGIAFKFTSQTMNGIPDRLVLLPGGQIGFVELKAPGKQLRLLQKKRKAQLEALGFPVFVVDRLELIDKTIHAIAHGRKRGDVP</sequence>
<evidence type="ECO:0000256" key="3">
    <source>
        <dbReference type="ARBA" id="ARBA00022801"/>
    </source>
</evidence>
<dbReference type="Proteomes" id="UP000194903">
    <property type="component" value="Unassembled WGS sequence"/>
</dbReference>
<dbReference type="GO" id="GO:0003676">
    <property type="term" value="F:nucleic acid binding"/>
    <property type="evidence" value="ECO:0007669"/>
    <property type="project" value="InterPro"/>
</dbReference>
<organism evidence="5 6">
    <name type="scientific">Butyricicoccus porcorum</name>
    <dbReference type="NCBI Taxonomy" id="1945634"/>
    <lineage>
        <taxon>Bacteria</taxon>
        <taxon>Bacillati</taxon>
        <taxon>Bacillota</taxon>
        <taxon>Clostridia</taxon>
        <taxon>Eubacteriales</taxon>
        <taxon>Butyricicoccaceae</taxon>
        <taxon>Butyricicoccus</taxon>
    </lineage>
</organism>
<keyword evidence="3" id="KW-0378">Hydrolase</keyword>
<evidence type="ECO:0000256" key="1">
    <source>
        <dbReference type="ARBA" id="ARBA00001946"/>
    </source>
</evidence>
<reference evidence="5 6" key="1">
    <citation type="submission" date="2017-05" db="EMBL/GenBank/DDBJ databases">
        <title>Butyricicoccus porcorum sp. nov. a butyrate-producing bacterium from the swine intestinal tract.</title>
        <authorList>
            <person name="Trachsel J."/>
            <person name="Humphrey S."/>
            <person name="Allen H.K."/>
        </authorList>
    </citation>
    <scope>NUCLEOTIDE SEQUENCE [LARGE SCALE GENOMIC DNA]</scope>
    <source>
        <strain evidence="5">BB10</strain>
    </source>
</reference>
<proteinExistence type="predicted"/>
<name>A0A252F5V6_9FIRM</name>
<dbReference type="InterPro" id="IPR014883">
    <property type="entry name" value="VRR_NUC"/>
</dbReference>
<dbReference type="InterPro" id="IPR011856">
    <property type="entry name" value="tRNA_endonuc-like_dom_sf"/>
</dbReference>
<dbReference type="SMART" id="SM00990">
    <property type="entry name" value="VRR_NUC"/>
    <property type="match status" value="1"/>
</dbReference>
<dbReference type="AlphaFoldDB" id="A0A252F5V6"/>